<dbReference type="AlphaFoldDB" id="A0A4Z2E1Y0"/>
<dbReference type="Proteomes" id="UP000314294">
    <property type="component" value="Unassembled WGS sequence"/>
</dbReference>
<gene>
    <name evidence="1" type="ORF">EYF80_067099</name>
</gene>
<evidence type="ECO:0000313" key="2">
    <source>
        <dbReference type="Proteomes" id="UP000314294"/>
    </source>
</evidence>
<accession>A0A4Z2E1Y0</accession>
<reference evidence="1 2" key="1">
    <citation type="submission" date="2019-03" db="EMBL/GenBank/DDBJ databases">
        <title>First draft genome of Liparis tanakae, snailfish: a comprehensive survey of snailfish specific genes.</title>
        <authorList>
            <person name="Kim W."/>
            <person name="Song I."/>
            <person name="Jeong J.-H."/>
            <person name="Kim D."/>
            <person name="Kim S."/>
            <person name="Ryu S."/>
            <person name="Song J.Y."/>
            <person name="Lee S.K."/>
        </authorList>
    </citation>
    <scope>NUCLEOTIDE SEQUENCE [LARGE SCALE GENOMIC DNA]</scope>
    <source>
        <tissue evidence="1">Muscle</tissue>
    </source>
</reference>
<keyword evidence="2" id="KW-1185">Reference proteome</keyword>
<organism evidence="1 2">
    <name type="scientific">Liparis tanakae</name>
    <name type="common">Tanaka's snailfish</name>
    <dbReference type="NCBI Taxonomy" id="230148"/>
    <lineage>
        <taxon>Eukaryota</taxon>
        <taxon>Metazoa</taxon>
        <taxon>Chordata</taxon>
        <taxon>Craniata</taxon>
        <taxon>Vertebrata</taxon>
        <taxon>Euteleostomi</taxon>
        <taxon>Actinopterygii</taxon>
        <taxon>Neopterygii</taxon>
        <taxon>Teleostei</taxon>
        <taxon>Neoteleostei</taxon>
        <taxon>Acanthomorphata</taxon>
        <taxon>Eupercaria</taxon>
        <taxon>Perciformes</taxon>
        <taxon>Cottioidei</taxon>
        <taxon>Cottales</taxon>
        <taxon>Liparidae</taxon>
        <taxon>Liparis</taxon>
    </lineage>
</organism>
<comment type="caution">
    <text evidence="1">The sequence shown here is derived from an EMBL/GenBank/DDBJ whole genome shotgun (WGS) entry which is preliminary data.</text>
</comment>
<dbReference type="EMBL" id="SRLO01020998">
    <property type="protein sequence ID" value="TNN22785.1"/>
    <property type="molecule type" value="Genomic_DNA"/>
</dbReference>
<sequence length="89" mass="9942">MIEDKATLTEYSRSVTMPKEAFNKAACLDNLPFVSVLRFNNLISDEKNSTLLGNEVFAVEMGVTIADLTDKIHINYKSNTSVSRKTVNK</sequence>
<evidence type="ECO:0000313" key="1">
    <source>
        <dbReference type="EMBL" id="TNN22785.1"/>
    </source>
</evidence>
<dbReference type="OrthoDB" id="6134459at2759"/>
<proteinExistence type="predicted"/>
<name>A0A4Z2E1Y0_9TELE</name>
<protein>
    <submittedName>
        <fullName evidence="1">Uncharacterized protein</fullName>
    </submittedName>
</protein>